<dbReference type="Pfam" id="PF19127">
    <property type="entry name" value="Choline_bind_3"/>
    <property type="match status" value="1"/>
</dbReference>
<gene>
    <name evidence="5" type="ORF">IAB44_12865</name>
</gene>
<dbReference type="SUPFAM" id="SSF69360">
    <property type="entry name" value="Cell wall binding repeat"/>
    <property type="match status" value="1"/>
</dbReference>
<dbReference type="EMBL" id="DVIQ01000079">
    <property type="protein sequence ID" value="HIS32415.1"/>
    <property type="molecule type" value="Genomic_DNA"/>
</dbReference>
<dbReference type="InterPro" id="IPR018337">
    <property type="entry name" value="Cell_wall/Cho-bd_repeat"/>
</dbReference>
<reference evidence="5" key="2">
    <citation type="journal article" date="2021" name="PeerJ">
        <title>Extensive microbial diversity within the chicken gut microbiome revealed by metagenomics and culture.</title>
        <authorList>
            <person name="Gilroy R."/>
            <person name="Ravi A."/>
            <person name="Getino M."/>
            <person name="Pursley I."/>
            <person name="Horton D.L."/>
            <person name="Alikhan N.F."/>
            <person name="Baker D."/>
            <person name="Gharbi K."/>
            <person name="Hall N."/>
            <person name="Watson M."/>
            <person name="Adriaenssens E.M."/>
            <person name="Foster-Nyarko E."/>
            <person name="Jarju S."/>
            <person name="Secka A."/>
            <person name="Antonio M."/>
            <person name="Oren A."/>
            <person name="Chaudhuri R.R."/>
            <person name="La Ragione R."/>
            <person name="Hildebrand F."/>
            <person name="Pallen M.J."/>
        </authorList>
    </citation>
    <scope>NUCLEOTIDE SEQUENCE</scope>
    <source>
        <strain evidence="5">CHK190-19873</strain>
    </source>
</reference>
<evidence type="ECO:0000313" key="5">
    <source>
        <dbReference type="EMBL" id="HIS32415.1"/>
    </source>
</evidence>
<evidence type="ECO:0000313" key="6">
    <source>
        <dbReference type="Proteomes" id="UP000823935"/>
    </source>
</evidence>
<comment type="caution">
    <text evidence="5">The sequence shown here is derived from an EMBL/GenBank/DDBJ whole genome shotgun (WGS) entry which is preliminary data.</text>
</comment>
<dbReference type="InterPro" id="IPR038765">
    <property type="entry name" value="Papain-like_cys_pep_sf"/>
</dbReference>
<keyword evidence="3" id="KW-0732">Signal</keyword>
<organism evidence="5 6">
    <name type="scientific">Candidatus Limivivens intestinipullorum</name>
    <dbReference type="NCBI Taxonomy" id="2840858"/>
    <lineage>
        <taxon>Bacteria</taxon>
        <taxon>Bacillati</taxon>
        <taxon>Bacillota</taxon>
        <taxon>Clostridia</taxon>
        <taxon>Lachnospirales</taxon>
        <taxon>Lachnospiraceae</taxon>
        <taxon>Lachnospiraceae incertae sedis</taxon>
        <taxon>Candidatus Limivivens</taxon>
    </lineage>
</organism>
<dbReference type="AlphaFoldDB" id="A0A9D1EUU7"/>
<feature type="chain" id="PRO_5039292927" description="Transglutaminase-like domain-containing protein" evidence="3">
    <location>
        <begin position="23"/>
        <end position="275"/>
    </location>
</feature>
<feature type="repeat" description="Cell wall-binding" evidence="2">
    <location>
        <begin position="84"/>
        <end position="103"/>
    </location>
</feature>
<proteinExistence type="predicted"/>
<keyword evidence="1" id="KW-0677">Repeat</keyword>
<dbReference type="SUPFAM" id="SSF54001">
    <property type="entry name" value="Cysteine proteinases"/>
    <property type="match status" value="1"/>
</dbReference>
<feature type="domain" description="Transglutaminase-like" evidence="4">
    <location>
        <begin position="171"/>
        <end position="234"/>
    </location>
</feature>
<dbReference type="InterPro" id="IPR002931">
    <property type="entry name" value="Transglutaminase-like"/>
</dbReference>
<dbReference type="SMART" id="SM00460">
    <property type="entry name" value="TGc"/>
    <property type="match status" value="1"/>
</dbReference>
<evidence type="ECO:0000256" key="3">
    <source>
        <dbReference type="SAM" id="SignalP"/>
    </source>
</evidence>
<dbReference type="Proteomes" id="UP000823935">
    <property type="component" value="Unassembled WGS sequence"/>
</dbReference>
<feature type="signal peptide" evidence="3">
    <location>
        <begin position="1"/>
        <end position="22"/>
    </location>
</feature>
<dbReference type="Pfam" id="PF01841">
    <property type="entry name" value="Transglut_core"/>
    <property type="match status" value="1"/>
</dbReference>
<dbReference type="Gene3D" id="2.10.270.10">
    <property type="entry name" value="Cholin Binding"/>
    <property type="match status" value="1"/>
</dbReference>
<reference evidence="5" key="1">
    <citation type="submission" date="2020-10" db="EMBL/GenBank/DDBJ databases">
        <authorList>
            <person name="Gilroy R."/>
        </authorList>
    </citation>
    <scope>NUCLEOTIDE SEQUENCE</scope>
    <source>
        <strain evidence="5">CHK190-19873</strain>
    </source>
</reference>
<protein>
    <recommendedName>
        <fullName evidence="4">Transglutaminase-like domain-containing protein</fullName>
    </recommendedName>
</protein>
<evidence type="ECO:0000259" key="4">
    <source>
        <dbReference type="SMART" id="SM00460"/>
    </source>
</evidence>
<name>A0A9D1EUU7_9FIRM</name>
<accession>A0A9D1EUU7</accession>
<dbReference type="Gene3D" id="3.10.620.30">
    <property type="match status" value="1"/>
</dbReference>
<sequence length="275" mass="31123">MKKPRMLALLLAACIGLSQAPAAGLTIEAQAASSTSSAKKAAKKSGLVREKGKYYYYSKGKKVKNTWKTIKKKKYYFGPDGAAKTGWYTISGTSYYFNSKGVMQPSKSKKISKSLVQKMDRILKKQKITYKTNPKTAVKTLFRYIRDNYKYARVIGFSAKDRWEYGYALDMMRSKAGSCYHFAAAYAFLVKRATGYPVRIGYGTSDAFRKGNFQPHAWCEIKIGNTWYTFDTNVAWAKKNNPDGVRLSSGKCYMQKRSSMVGKIYKNAKYVNVEL</sequence>
<evidence type="ECO:0000256" key="2">
    <source>
        <dbReference type="PROSITE-ProRule" id="PRU00591"/>
    </source>
</evidence>
<dbReference type="PROSITE" id="PS51170">
    <property type="entry name" value="CW"/>
    <property type="match status" value="1"/>
</dbReference>
<evidence type="ECO:0000256" key="1">
    <source>
        <dbReference type="ARBA" id="ARBA00022737"/>
    </source>
</evidence>